<dbReference type="FunFam" id="3.30.200.20:FF:000206">
    <property type="entry name" value="Serine/threonine-protein kinase Ssp1"/>
    <property type="match status" value="1"/>
</dbReference>
<dbReference type="AlphaFoldDB" id="A0AA38BQL0"/>
<dbReference type="OMA" id="IDNPTCD"/>
<reference evidence="15 16" key="1">
    <citation type="journal article" date="2021" name="Nat. Plants">
        <title>The Taxus genome provides insights into paclitaxel biosynthesis.</title>
        <authorList>
            <person name="Xiong X."/>
            <person name="Gou J."/>
            <person name="Liao Q."/>
            <person name="Li Y."/>
            <person name="Zhou Q."/>
            <person name="Bi G."/>
            <person name="Li C."/>
            <person name="Du R."/>
            <person name="Wang X."/>
            <person name="Sun T."/>
            <person name="Guo L."/>
            <person name="Liang H."/>
            <person name="Lu P."/>
            <person name="Wu Y."/>
            <person name="Zhang Z."/>
            <person name="Ro D.K."/>
            <person name="Shang Y."/>
            <person name="Huang S."/>
            <person name="Yan J."/>
        </authorList>
    </citation>
    <scope>NUCLEOTIDE SEQUENCE [LARGE SCALE GENOMIC DNA]</scope>
    <source>
        <strain evidence="15">Ta-2019</strain>
    </source>
</reference>
<keyword evidence="6" id="KW-0547">Nucleotide-binding</keyword>
<dbReference type="InterPro" id="IPR000719">
    <property type="entry name" value="Prot_kinase_dom"/>
</dbReference>
<organism evidence="15 16">
    <name type="scientific">Taxus chinensis</name>
    <name type="common">Chinese yew</name>
    <name type="synonym">Taxus wallichiana var. chinensis</name>
    <dbReference type="NCBI Taxonomy" id="29808"/>
    <lineage>
        <taxon>Eukaryota</taxon>
        <taxon>Viridiplantae</taxon>
        <taxon>Streptophyta</taxon>
        <taxon>Embryophyta</taxon>
        <taxon>Tracheophyta</taxon>
        <taxon>Spermatophyta</taxon>
        <taxon>Pinopsida</taxon>
        <taxon>Pinidae</taxon>
        <taxon>Conifers II</taxon>
        <taxon>Cupressales</taxon>
        <taxon>Taxaceae</taxon>
        <taxon>Taxus</taxon>
    </lineage>
</organism>
<evidence type="ECO:0000256" key="2">
    <source>
        <dbReference type="ARBA" id="ARBA00022527"/>
    </source>
</evidence>
<dbReference type="InterPro" id="IPR008271">
    <property type="entry name" value="Ser/Thr_kinase_AS"/>
</dbReference>
<dbReference type="Gene3D" id="1.10.510.10">
    <property type="entry name" value="Transferase(Phosphotransferase) domain 1"/>
    <property type="match status" value="1"/>
</dbReference>
<dbReference type="Proteomes" id="UP000824469">
    <property type="component" value="Unassembled WGS sequence"/>
</dbReference>
<gene>
    <name evidence="15" type="ORF">KI387_032588</name>
</gene>
<keyword evidence="8" id="KW-0067">ATP-binding</keyword>
<evidence type="ECO:0000256" key="12">
    <source>
        <dbReference type="ARBA" id="ARBA00066296"/>
    </source>
</evidence>
<keyword evidence="2" id="KW-0723">Serine/threonine-protein kinase</keyword>
<feature type="region of interest" description="Disordered" evidence="13">
    <location>
        <begin position="428"/>
        <end position="456"/>
    </location>
</feature>
<keyword evidence="4" id="KW-0945">Host-virus interaction</keyword>
<dbReference type="GO" id="GO:0004674">
    <property type="term" value="F:protein serine/threonine kinase activity"/>
    <property type="evidence" value="ECO:0007669"/>
    <property type="project" value="UniProtKB-KW"/>
</dbReference>
<comment type="catalytic activity">
    <reaction evidence="9">
        <text>L-threonyl-[protein] + ATP = O-phospho-L-threonyl-[protein] + ADP + H(+)</text>
        <dbReference type="Rhea" id="RHEA:46608"/>
        <dbReference type="Rhea" id="RHEA-COMP:11060"/>
        <dbReference type="Rhea" id="RHEA-COMP:11605"/>
        <dbReference type="ChEBI" id="CHEBI:15378"/>
        <dbReference type="ChEBI" id="CHEBI:30013"/>
        <dbReference type="ChEBI" id="CHEBI:30616"/>
        <dbReference type="ChEBI" id="CHEBI:61977"/>
        <dbReference type="ChEBI" id="CHEBI:456216"/>
        <dbReference type="EC" id="2.7.11.1"/>
    </reaction>
</comment>
<evidence type="ECO:0000256" key="5">
    <source>
        <dbReference type="ARBA" id="ARBA00022679"/>
    </source>
</evidence>
<evidence type="ECO:0000256" key="7">
    <source>
        <dbReference type="ARBA" id="ARBA00022777"/>
    </source>
</evidence>
<dbReference type="InterPro" id="IPR011009">
    <property type="entry name" value="Kinase-like_dom_sf"/>
</dbReference>
<protein>
    <recommendedName>
        <fullName evidence="1">non-specific serine/threonine protein kinase</fullName>
        <ecNumber evidence="1">2.7.11.1</ecNumber>
    </recommendedName>
</protein>
<evidence type="ECO:0000313" key="16">
    <source>
        <dbReference type="Proteomes" id="UP000824469"/>
    </source>
</evidence>
<evidence type="ECO:0000256" key="6">
    <source>
        <dbReference type="ARBA" id="ARBA00022741"/>
    </source>
</evidence>
<evidence type="ECO:0000256" key="11">
    <source>
        <dbReference type="ARBA" id="ARBA00054601"/>
    </source>
</evidence>
<name>A0AA38BQL0_TAXCH</name>
<dbReference type="GO" id="GO:0035556">
    <property type="term" value="P:intracellular signal transduction"/>
    <property type="evidence" value="ECO:0007669"/>
    <property type="project" value="TreeGrafter"/>
</dbReference>
<evidence type="ECO:0000313" key="15">
    <source>
        <dbReference type="EMBL" id="KAH9288471.1"/>
    </source>
</evidence>
<dbReference type="SMART" id="SM00220">
    <property type="entry name" value="S_TKc"/>
    <property type="match status" value="1"/>
</dbReference>
<evidence type="ECO:0000256" key="13">
    <source>
        <dbReference type="SAM" id="MobiDB-lite"/>
    </source>
</evidence>
<proteinExistence type="predicted"/>
<dbReference type="GO" id="GO:0009615">
    <property type="term" value="P:response to virus"/>
    <property type="evidence" value="ECO:0007669"/>
    <property type="project" value="UniProtKB-ARBA"/>
</dbReference>
<dbReference type="SUPFAM" id="SSF56112">
    <property type="entry name" value="Protein kinase-like (PK-like)"/>
    <property type="match status" value="1"/>
</dbReference>
<comment type="caution">
    <text evidence="15">The sequence shown here is derived from an EMBL/GenBank/DDBJ whole genome shotgun (WGS) entry which is preliminary data.</text>
</comment>
<dbReference type="Pfam" id="PF00069">
    <property type="entry name" value="Pkinase"/>
    <property type="match status" value="1"/>
</dbReference>
<evidence type="ECO:0000259" key="14">
    <source>
        <dbReference type="PROSITE" id="PS50011"/>
    </source>
</evidence>
<dbReference type="EMBL" id="JAHRHJ020003813">
    <property type="protein sequence ID" value="KAH9288471.1"/>
    <property type="molecule type" value="Genomic_DNA"/>
</dbReference>
<accession>A0AA38BQL0</accession>
<evidence type="ECO:0000256" key="4">
    <source>
        <dbReference type="ARBA" id="ARBA00022581"/>
    </source>
</evidence>
<keyword evidence="16" id="KW-1185">Reference proteome</keyword>
<dbReference type="PANTHER" id="PTHR24346">
    <property type="entry name" value="MAP/MICROTUBULE AFFINITY-REGULATING KINASE"/>
    <property type="match status" value="1"/>
</dbReference>
<dbReference type="GO" id="GO:0005524">
    <property type="term" value="F:ATP binding"/>
    <property type="evidence" value="ECO:0007669"/>
    <property type="project" value="UniProtKB-KW"/>
</dbReference>
<dbReference type="FunFam" id="1.10.510.10:FF:000747">
    <property type="entry name" value="Serine/threonine-protein kinase GRIK2"/>
    <property type="match status" value="1"/>
</dbReference>
<keyword evidence="5" id="KW-0808">Transferase</keyword>
<evidence type="ECO:0000256" key="3">
    <source>
        <dbReference type="ARBA" id="ARBA00022553"/>
    </source>
</evidence>
<dbReference type="GO" id="GO:0005737">
    <property type="term" value="C:cytoplasm"/>
    <property type="evidence" value="ECO:0007669"/>
    <property type="project" value="TreeGrafter"/>
</dbReference>
<dbReference type="Gene3D" id="3.30.200.20">
    <property type="entry name" value="Phosphorylase Kinase, domain 1"/>
    <property type="match status" value="1"/>
</dbReference>
<dbReference type="PROSITE" id="PS00108">
    <property type="entry name" value="PROTEIN_KINASE_ST"/>
    <property type="match status" value="1"/>
</dbReference>
<feature type="domain" description="Protein kinase" evidence="14">
    <location>
        <begin position="122"/>
        <end position="383"/>
    </location>
</feature>
<evidence type="ECO:0000256" key="10">
    <source>
        <dbReference type="ARBA" id="ARBA00048679"/>
    </source>
</evidence>
<keyword evidence="3" id="KW-0597">Phosphoprotein</keyword>
<dbReference type="PROSITE" id="PS50011">
    <property type="entry name" value="PROTEIN_KINASE_DOM"/>
    <property type="match status" value="1"/>
</dbReference>
<evidence type="ECO:0000256" key="9">
    <source>
        <dbReference type="ARBA" id="ARBA00047899"/>
    </source>
</evidence>
<sequence length="456" mass="50965">MYGKEGAESSGIRLSELDEEALDCCSCFGFLRKAKKEPAADSHYYGKYMSQEYLLNYSSNGSSLKRWMPRNFSGNGLKRNLRESKSLPAGFDGLFCRETPVKETYTVIRTEDSNGNKMINEYVREGKIGTGSYGKVVLHRSTKDGKRYALKIFHKSRLSKLRVAPSETAMTDVLREVSIMKKLDHPNIVNLVEVIDDPETDNFYMVMEYVEGRWICEGSGPPGGIGEATARRYFRDIVAGLTYLHSHNIVHGDIKPENLLVDISGRVKIGDFSVSRSFEDNNDELRRSPGTPVFTAPECCLGLTYHGKAADVWAVGVTLYCMIFGCYPFIGETLQDTYDKIVNDELSIPEDTDPELTNLLEGILCKDPNKRMSLDTVARHPWVVKGYGPIQHDLWRCEHGSFVHPSEQSGKVADELGSFVHPSEQFSEVADEHGSLHPSDQSIEVVDSAEDVSNSA</sequence>
<comment type="subunit">
    <text evidence="12">Associates with the SNF1-related protein kinase (SnRK) complex. Interacts with AL1, a geminivirus (TGMV) protein essential for viral replication.</text>
</comment>
<dbReference type="CDD" id="cd14008">
    <property type="entry name" value="STKc_LKB1_CaMKK"/>
    <property type="match status" value="1"/>
</dbReference>
<evidence type="ECO:0000256" key="8">
    <source>
        <dbReference type="ARBA" id="ARBA00022840"/>
    </source>
</evidence>
<comment type="catalytic activity">
    <reaction evidence="10">
        <text>L-seryl-[protein] + ATP = O-phospho-L-seryl-[protein] + ADP + H(+)</text>
        <dbReference type="Rhea" id="RHEA:17989"/>
        <dbReference type="Rhea" id="RHEA-COMP:9863"/>
        <dbReference type="Rhea" id="RHEA-COMP:11604"/>
        <dbReference type="ChEBI" id="CHEBI:15378"/>
        <dbReference type="ChEBI" id="CHEBI:29999"/>
        <dbReference type="ChEBI" id="CHEBI:30616"/>
        <dbReference type="ChEBI" id="CHEBI:83421"/>
        <dbReference type="ChEBI" id="CHEBI:456216"/>
        <dbReference type="EC" id="2.7.11.1"/>
    </reaction>
</comment>
<dbReference type="PANTHER" id="PTHR24346:SF39">
    <property type="entry name" value="SERINE_THREONINE-PROTEIN KINASE GRIK1-RELATED"/>
    <property type="match status" value="1"/>
</dbReference>
<dbReference type="EC" id="2.7.11.1" evidence="1"/>
<evidence type="ECO:0000256" key="1">
    <source>
        <dbReference type="ARBA" id="ARBA00012513"/>
    </source>
</evidence>
<comment type="function">
    <text evidence="11">Activates SnRK1.1/KIN10 and SnRK1.2/KIN11 by phosphorylation of their activation-loop 'Thr-198' and 'Thr-176', respectively. Required for the regulation by SnRK1 kinases of the transcription of a large set of genes, the modification the activity of metabolic enzymes, and the control of various nutrient-responsive cellular developmental processes.</text>
</comment>
<keyword evidence="7" id="KW-0418">Kinase</keyword>